<comment type="subcellular location">
    <subcellularLocation>
        <location evidence="1">Nucleus</location>
    </subcellularLocation>
</comment>
<protein>
    <recommendedName>
        <fullName evidence="7">Core Histone H2A/H2B/H3 domain-containing protein</fullName>
    </recommendedName>
</protein>
<evidence type="ECO:0000256" key="4">
    <source>
        <dbReference type="ARBA" id="ARBA00023242"/>
    </source>
</evidence>
<dbReference type="PANTHER" id="PTHR10252">
    <property type="entry name" value="HISTONE-LIKE TRANSCRIPTION FACTOR CCAAT-RELATED"/>
    <property type="match status" value="1"/>
</dbReference>
<dbReference type="EMBL" id="JASCZI010061163">
    <property type="protein sequence ID" value="MED6137865.1"/>
    <property type="molecule type" value="Genomic_DNA"/>
</dbReference>
<keyword evidence="4" id="KW-0539">Nucleus</keyword>
<proteinExistence type="inferred from homology"/>
<dbReference type="InterPro" id="IPR007125">
    <property type="entry name" value="H2A/H2B/H3"/>
</dbReference>
<dbReference type="InterPro" id="IPR009072">
    <property type="entry name" value="Histone-fold"/>
</dbReference>
<evidence type="ECO:0000256" key="6">
    <source>
        <dbReference type="SAM" id="MobiDB-lite"/>
    </source>
</evidence>
<evidence type="ECO:0000256" key="2">
    <source>
        <dbReference type="ARBA" id="ARBA00023015"/>
    </source>
</evidence>
<feature type="region of interest" description="Disordered" evidence="6">
    <location>
        <begin position="1"/>
        <end position="31"/>
    </location>
</feature>
<evidence type="ECO:0000256" key="5">
    <source>
        <dbReference type="ARBA" id="ARBA00038129"/>
    </source>
</evidence>
<keyword evidence="3" id="KW-0804">Transcription</keyword>
<dbReference type="InterPro" id="IPR050568">
    <property type="entry name" value="Transcr_DNA_Rep_Reg"/>
</dbReference>
<evidence type="ECO:0000313" key="8">
    <source>
        <dbReference type="EMBL" id="MED6137865.1"/>
    </source>
</evidence>
<evidence type="ECO:0000313" key="9">
    <source>
        <dbReference type="Proteomes" id="UP001341840"/>
    </source>
</evidence>
<dbReference type="SUPFAM" id="SSF47113">
    <property type="entry name" value="Histone-fold"/>
    <property type="match status" value="1"/>
</dbReference>
<comment type="caution">
    <text evidence="8">The sequence shown here is derived from an EMBL/GenBank/DDBJ whole genome shotgun (WGS) entry which is preliminary data.</text>
</comment>
<sequence>MNFNSTHSSSSSASPPNSMPMPRYPLPQDTQEDKEKLALEQFWYQQFTNIQSKEATRQQLLPVRVKKIMKADQSNKITISSEAPLLLAKACEVLIEELTFRALIRAESNKRRTLQLSDIVMAIKKDKLLNNFFSTLANNSSHHHHHFLHSKEMVLRNQEFAPQNQYETIHQDSYQSFNNDQLFNMMQYYLPSEMMKQLPQFLPLSNQPNSIHSDEMMKYMAYDHDHHHQQFQTMQQPHYYLPSNDAFPYNYFHPK</sequence>
<evidence type="ECO:0000256" key="3">
    <source>
        <dbReference type="ARBA" id="ARBA00023163"/>
    </source>
</evidence>
<evidence type="ECO:0000259" key="7">
    <source>
        <dbReference type="Pfam" id="PF00125"/>
    </source>
</evidence>
<dbReference type="Proteomes" id="UP001341840">
    <property type="component" value="Unassembled WGS sequence"/>
</dbReference>
<comment type="similarity">
    <text evidence="5">Belongs to the NFYC/HAP5 subunit family.</text>
</comment>
<gene>
    <name evidence="8" type="ORF">PIB30_068958</name>
</gene>
<accession>A0ABU6SNG3</accession>
<reference evidence="8 9" key="1">
    <citation type="journal article" date="2023" name="Plants (Basel)">
        <title>Bridging the Gap: Combining Genomics and Transcriptomics Approaches to Understand Stylosanthes scabra, an Orphan Legume from the Brazilian Caatinga.</title>
        <authorList>
            <person name="Ferreira-Neto J.R.C."/>
            <person name="da Silva M.D."/>
            <person name="Binneck E."/>
            <person name="de Melo N.F."/>
            <person name="da Silva R.H."/>
            <person name="de Melo A.L.T.M."/>
            <person name="Pandolfi V."/>
            <person name="Bustamante F.O."/>
            <person name="Brasileiro-Vidal A.C."/>
            <person name="Benko-Iseppon A.M."/>
        </authorList>
    </citation>
    <scope>NUCLEOTIDE SEQUENCE [LARGE SCALE GENOMIC DNA]</scope>
    <source>
        <tissue evidence="8">Leaves</tissue>
    </source>
</reference>
<keyword evidence="2" id="KW-0805">Transcription regulation</keyword>
<dbReference type="Pfam" id="PF00125">
    <property type="entry name" value="Histone"/>
    <property type="match status" value="1"/>
</dbReference>
<feature type="compositionally biased region" description="Low complexity" evidence="6">
    <location>
        <begin position="1"/>
        <end position="16"/>
    </location>
</feature>
<evidence type="ECO:0000256" key="1">
    <source>
        <dbReference type="ARBA" id="ARBA00004123"/>
    </source>
</evidence>
<keyword evidence="9" id="KW-1185">Reference proteome</keyword>
<name>A0ABU6SNG3_9FABA</name>
<feature type="domain" description="Core Histone H2A/H2B/H3" evidence="7">
    <location>
        <begin position="49"/>
        <end position="124"/>
    </location>
</feature>
<organism evidence="8 9">
    <name type="scientific">Stylosanthes scabra</name>
    <dbReference type="NCBI Taxonomy" id="79078"/>
    <lineage>
        <taxon>Eukaryota</taxon>
        <taxon>Viridiplantae</taxon>
        <taxon>Streptophyta</taxon>
        <taxon>Embryophyta</taxon>
        <taxon>Tracheophyta</taxon>
        <taxon>Spermatophyta</taxon>
        <taxon>Magnoliopsida</taxon>
        <taxon>eudicotyledons</taxon>
        <taxon>Gunneridae</taxon>
        <taxon>Pentapetalae</taxon>
        <taxon>rosids</taxon>
        <taxon>fabids</taxon>
        <taxon>Fabales</taxon>
        <taxon>Fabaceae</taxon>
        <taxon>Papilionoideae</taxon>
        <taxon>50 kb inversion clade</taxon>
        <taxon>dalbergioids sensu lato</taxon>
        <taxon>Dalbergieae</taxon>
        <taxon>Pterocarpus clade</taxon>
        <taxon>Stylosanthes</taxon>
    </lineage>
</organism>
<dbReference type="Gene3D" id="1.10.20.10">
    <property type="entry name" value="Histone, subunit A"/>
    <property type="match status" value="1"/>
</dbReference>